<dbReference type="Proteomes" id="UP000240569">
    <property type="component" value="Unassembled WGS sequence"/>
</dbReference>
<name>A0A2R6A8U4_9ARCH</name>
<evidence type="ECO:0000313" key="1">
    <source>
        <dbReference type="EMBL" id="PSN82810.1"/>
    </source>
</evidence>
<sequence length="122" mass="13937">MPKHMSYEVNGVKFLLTEKEAKSYLFCLKCKQYEPFSNFLENLTNALKAAGGGTTIPELIETLQNMQKKHEFGLEKEKDRLAFLLKNLAKRGCFLVGRDRETQRSLFFLPKSSSTPQSSKTP</sequence>
<comment type="caution">
    <text evidence="1">The sequence shown here is derived from an EMBL/GenBank/DDBJ whole genome shotgun (WGS) entry which is preliminary data.</text>
</comment>
<accession>A0A2R6A8U4</accession>
<protein>
    <submittedName>
        <fullName evidence="1">Uncharacterized protein</fullName>
    </submittedName>
</protein>
<organism evidence="1 2">
    <name type="scientific">Candidatus Marsarchaeota G1 archaeon BE_D</name>
    <dbReference type="NCBI Taxonomy" id="1978156"/>
    <lineage>
        <taxon>Archaea</taxon>
        <taxon>Candidatus Marsarchaeota</taxon>
        <taxon>Candidatus Marsarchaeota group 1</taxon>
    </lineage>
</organism>
<reference evidence="1 2" key="1">
    <citation type="submission" date="2017-04" db="EMBL/GenBank/DDBJ databases">
        <title>Novel microbial lineages endemic to geothermal iron-oxide mats fill important gaps in the evolutionary history of Archaea.</title>
        <authorList>
            <person name="Jay Z.J."/>
            <person name="Beam J.P."/>
            <person name="Dlakic M."/>
            <person name="Rusch D.B."/>
            <person name="Kozubal M.A."/>
            <person name="Inskeep W.P."/>
        </authorList>
    </citation>
    <scope>NUCLEOTIDE SEQUENCE [LARGE SCALE GENOMIC DNA]</scope>
    <source>
        <strain evidence="1">BE_D</strain>
    </source>
</reference>
<dbReference type="AlphaFoldDB" id="A0A2R6A8U4"/>
<dbReference type="EMBL" id="NEXD01000130">
    <property type="protein sequence ID" value="PSN82810.1"/>
    <property type="molecule type" value="Genomic_DNA"/>
</dbReference>
<evidence type="ECO:0000313" key="2">
    <source>
        <dbReference type="Proteomes" id="UP000240569"/>
    </source>
</evidence>
<proteinExistence type="predicted"/>
<gene>
    <name evidence="1" type="ORF">B9Q02_11230</name>
</gene>